<reference evidence="2" key="1">
    <citation type="submission" date="2022-10" db="EMBL/GenBank/DDBJ databases">
        <title>The complete genomes of actinobacterial strains from the NBC collection.</title>
        <authorList>
            <person name="Joergensen T.S."/>
            <person name="Alvarez Arevalo M."/>
            <person name="Sterndorff E.B."/>
            <person name="Faurdal D."/>
            <person name="Vuksanovic O."/>
            <person name="Mourched A.-S."/>
            <person name="Charusanti P."/>
            <person name="Shaw S."/>
            <person name="Blin K."/>
            <person name="Weber T."/>
        </authorList>
    </citation>
    <scope>NUCLEOTIDE SEQUENCE</scope>
    <source>
        <strain evidence="2">NBC_00003</strain>
    </source>
</reference>
<keyword evidence="1" id="KW-0812">Transmembrane</keyword>
<name>A0AAU2V8V0_9ACTN</name>
<dbReference type="EMBL" id="CP108318">
    <property type="protein sequence ID" value="WTW63873.1"/>
    <property type="molecule type" value="Genomic_DNA"/>
</dbReference>
<evidence type="ECO:0000313" key="2">
    <source>
        <dbReference type="EMBL" id="WTW63873.1"/>
    </source>
</evidence>
<sequence>MGIRSGRRGAWVLWAWSAAGLAVLGGVSWLLAWGVAPPEGSVKALTEQGPGGFATSVLGAVAAGSWMAASGTLGIALVIGAVDMVRGCWRAGRRSGMSAGALLAVGVAGGAILAWVHRLLADIVPEGSIEVRPHPGDTGFIEVSYGADLVVIVLMVVAVGLVRGCRRAGRQPRGHEPGARA</sequence>
<gene>
    <name evidence="2" type="ORF">OG549_26325</name>
</gene>
<dbReference type="AlphaFoldDB" id="A0AAU2V8V0"/>
<keyword evidence="1" id="KW-0472">Membrane</keyword>
<accession>A0AAU2V8V0</accession>
<feature type="transmembrane region" description="Helical" evidence="1">
    <location>
        <begin position="12"/>
        <end position="33"/>
    </location>
</feature>
<feature type="transmembrane region" description="Helical" evidence="1">
    <location>
        <begin position="53"/>
        <end position="79"/>
    </location>
</feature>
<feature type="transmembrane region" description="Helical" evidence="1">
    <location>
        <begin position="140"/>
        <end position="162"/>
    </location>
</feature>
<proteinExistence type="predicted"/>
<keyword evidence="1" id="KW-1133">Transmembrane helix</keyword>
<protein>
    <submittedName>
        <fullName evidence="2">Uncharacterized protein</fullName>
    </submittedName>
</protein>
<organism evidence="2">
    <name type="scientific">Streptomyces sp. NBC_00003</name>
    <dbReference type="NCBI Taxonomy" id="2903608"/>
    <lineage>
        <taxon>Bacteria</taxon>
        <taxon>Bacillati</taxon>
        <taxon>Actinomycetota</taxon>
        <taxon>Actinomycetes</taxon>
        <taxon>Kitasatosporales</taxon>
        <taxon>Streptomycetaceae</taxon>
        <taxon>Streptomyces</taxon>
    </lineage>
</organism>
<feature type="transmembrane region" description="Helical" evidence="1">
    <location>
        <begin position="100"/>
        <end position="120"/>
    </location>
</feature>
<evidence type="ECO:0000256" key="1">
    <source>
        <dbReference type="SAM" id="Phobius"/>
    </source>
</evidence>